<feature type="region of interest" description="Disordered" evidence="5">
    <location>
        <begin position="71"/>
        <end position="90"/>
    </location>
</feature>
<dbReference type="PRINTS" id="PR00700">
    <property type="entry name" value="PRTYPHPHTASE"/>
</dbReference>
<dbReference type="AlphaFoldDB" id="A0A8B6G834"/>
<dbReference type="InterPro" id="IPR000242">
    <property type="entry name" value="PTP_cat"/>
</dbReference>
<feature type="region of interest" description="Disordered" evidence="5">
    <location>
        <begin position="854"/>
        <end position="874"/>
    </location>
</feature>
<feature type="region of interest" description="Disordered" evidence="5">
    <location>
        <begin position="768"/>
        <end position="823"/>
    </location>
</feature>
<dbReference type="OrthoDB" id="6144703at2759"/>
<feature type="domain" description="Tyrosine specific protein phosphatases" evidence="8">
    <location>
        <begin position="596"/>
        <end position="672"/>
    </location>
</feature>
<comment type="caution">
    <text evidence="9">The sequence shown here is derived from an EMBL/GenBank/DDBJ whole genome shotgun (WGS) entry which is preliminary data.</text>
</comment>
<feature type="compositionally biased region" description="Polar residues" evidence="5">
    <location>
        <begin position="783"/>
        <end position="797"/>
    </location>
</feature>
<feature type="domain" description="Tyrosine-protein phosphatase" evidence="7">
    <location>
        <begin position="408"/>
        <end position="681"/>
    </location>
</feature>
<dbReference type="Pfam" id="PF00102">
    <property type="entry name" value="Y_phosphatase"/>
    <property type="match status" value="2"/>
</dbReference>
<evidence type="ECO:0000256" key="2">
    <source>
        <dbReference type="ARBA" id="ARBA00022801"/>
    </source>
</evidence>
<dbReference type="PANTHER" id="PTHR19134:SF561">
    <property type="entry name" value="PROTEIN TYROSINE PHOSPHATASE 36E, ISOFORM A"/>
    <property type="match status" value="1"/>
</dbReference>
<evidence type="ECO:0000256" key="5">
    <source>
        <dbReference type="SAM" id="MobiDB-lite"/>
    </source>
</evidence>
<dbReference type="Gene3D" id="3.90.190.10">
    <property type="entry name" value="Protein tyrosine phosphatase superfamily"/>
    <property type="match status" value="2"/>
</dbReference>
<evidence type="ECO:0000256" key="4">
    <source>
        <dbReference type="ARBA" id="ARBA00051722"/>
    </source>
</evidence>
<keyword evidence="6" id="KW-0812">Transmembrane</keyword>
<evidence type="ECO:0000259" key="8">
    <source>
        <dbReference type="PROSITE" id="PS50056"/>
    </source>
</evidence>
<keyword evidence="6" id="KW-1133">Transmembrane helix</keyword>
<accession>A0A8B6G834</accession>
<keyword evidence="2" id="KW-0378">Hydrolase</keyword>
<feature type="domain" description="Tyrosine specific protein phosphatases" evidence="8">
    <location>
        <begin position="293"/>
        <end position="367"/>
    </location>
</feature>
<dbReference type="PROSITE" id="PS50055">
    <property type="entry name" value="TYR_PHOSPHATASE_PTP"/>
    <property type="match status" value="2"/>
</dbReference>
<sequence>MAEDDVLSTVSNTTTGSNDPINYTVQVLPRPLLDDNSREIVIWSLVCACITLVALGLATCKYFRDRYDNPESKRKRKERSEKEKKEKEEKAVTAVKKEPIAAEQFIQRFKQKKSDKYLKIEVRAIVRNQDEFPCTIAMMPDNILLNVNQDVVSFDHSRVILKKHPPEEDSDYINASFIDGYCKQKEYIATQGPRQKTIPCFWHMVWQENVHCIVMATGLFENANQQCDKYWGDVFSAQRYVRHGDIHIWLDATMEMAQLTVRSFRIQHEGSSIERKVKHFEMVGFNDEATDPGFILDVCRRVNNHVKATAGPILVHCRCGGGKTAVFIAIDYCLKQLQSDASVDIYSTVLHLRKFRKNMVRSLFQYRLIYESVSMHIQCGATVMTEAEVPIIAQYLSKENPKSKMSGFEKEFQTIRTLVPKLSIGDCAGGHRSENRNKSRDIMLLPPERARPYLLTAESGDNGTDFINAVFVDGYYQENNFLVTQWPMQHTVNDVWRLIYDYKITSLVVLNEQKFSRKYPCFWPSWTEEEQKFGPIAVRFLASQKLNNITVRAFSIRKNLSCMPMLQTELSQELVTVRMFHLTCWLGREKDSMNSKSLIYLMELVEQWQHRNNPLNPVCVMSKDGMSRCGVYCVANICCDQLKAEGEVDVFGAVRVVKKNRPALIPNVMEYIFSYSLLVSFLAMMQENKPKIVITGPAAKEGQINRGYGLLETQNSHMLLEDQLDEISRSSQLSFYTAGDQTPSMDGICLAARGHIATCKRPVTQLQIPHTDISSNSSSDSNYENAMSNNSSRQNSVRLKDSTKKTNGKMNGSPNISMGNGSVSSKLVQVDRRTKPSVCRSPSAQSMEYYTPHKVPSISSSKTRRPKPALKRQDATDELEMISIDIENQNHVCLSSNLSHV</sequence>
<evidence type="ECO:0000256" key="6">
    <source>
        <dbReference type="SAM" id="Phobius"/>
    </source>
</evidence>
<dbReference type="InterPro" id="IPR029021">
    <property type="entry name" value="Prot-tyrosine_phosphatase-like"/>
</dbReference>
<evidence type="ECO:0000256" key="1">
    <source>
        <dbReference type="ARBA" id="ARBA00013064"/>
    </source>
</evidence>
<dbReference type="SMART" id="SM00194">
    <property type="entry name" value="PTPc"/>
    <property type="match status" value="2"/>
</dbReference>
<organism evidence="9 10">
    <name type="scientific">Mytilus galloprovincialis</name>
    <name type="common">Mediterranean mussel</name>
    <dbReference type="NCBI Taxonomy" id="29158"/>
    <lineage>
        <taxon>Eukaryota</taxon>
        <taxon>Metazoa</taxon>
        <taxon>Spiralia</taxon>
        <taxon>Lophotrochozoa</taxon>
        <taxon>Mollusca</taxon>
        <taxon>Bivalvia</taxon>
        <taxon>Autobranchia</taxon>
        <taxon>Pteriomorphia</taxon>
        <taxon>Mytilida</taxon>
        <taxon>Mytiloidea</taxon>
        <taxon>Mytilidae</taxon>
        <taxon>Mytilinae</taxon>
        <taxon>Mytilus</taxon>
    </lineage>
</organism>
<dbReference type="Proteomes" id="UP000596742">
    <property type="component" value="Unassembled WGS sequence"/>
</dbReference>
<keyword evidence="3" id="KW-0904">Protein phosphatase</keyword>
<protein>
    <recommendedName>
        <fullName evidence="1">protein-tyrosine-phosphatase</fullName>
        <ecNumber evidence="1">3.1.3.48</ecNumber>
    </recommendedName>
</protein>
<evidence type="ECO:0000259" key="7">
    <source>
        <dbReference type="PROSITE" id="PS50055"/>
    </source>
</evidence>
<gene>
    <name evidence="9" type="ORF">MGAL_10B037788</name>
</gene>
<keyword evidence="10" id="KW-1185">Reference proteome</keyword>
<proteinExistence type="predicted"/>
<dbReference type="PANTHER" id="PTHR19134">
    <property type="entry name" value="RECEPTOR-TYPE TYROSINE-PROTEIN PHOSPHATASE"/>
    <property type="match status" value="1"/>
</dbReference>
<dbReference type="CDD" id="cd00047">
    <property type="entry name" value="PTPc"/>
    <property type="match status" value="2"/>
</dbReference>
<reference evidence="9" key="1">
    <citation type="submission" date="2018-11" db="EMBL/GenBank/DDBJ databases">
        <authorList>
            <person name="Alioto T."/>
            <person name="Alioto T."/>
        </authorList>
    </citation>
    <scope>NUCLEOTIDE SEQUENCE</scope>
</reference>
<comment type="catalytic activity">
    <reaction evidence="4">
        <text>O-phospho-L-tyrosyl-[protein] + H2O = L-tyrosyl-[protein] + phosphate</text>
        <dbReference type="Rhea" id="RHEA:10684"/>
        <dbReference type="Rhea" id="RHEA-COMP:10136"/>
        <dbReference type="Rhea" id="RHEA-COMP:20101"/>
        <dbReference type="ChEBI" id="CHEBI:15377"/>
        <dbReference type="ChEBI" id="CHEBI:43474"/>
        <dbReference type="ChEBI" id="CHEBI:46858"/>
        <dbReference type="ChEBI" id="CHEBI:61978"/>
        <dbReference type="EC" id="3.1.3.48"/>
    </reaction>
</comment>
<dbReference type="InterPro" id="IPR003595">
    <property type="entry name" value="Tyr_Pase_cat"/>
</dbReference>
<feature type="domain" description="Tyrosine-protein phosphatase" evidence="7">
    <location>
        <begin position="118"/>
        <end position="376"/>
    </location>
</feature>
<dbReference type="GO" id="GO:0004725">
    <property type="term" value="F:protein tyrosine phosphatase activity"/>
    <property type="evidence" value="ECO:0007669"/>
    <property type="project" value="UniProtKB-EC"/>
</dbReference>
<feature type="transmembrane region" description="Helical" evidence="6">
    <location>
        <begin position="40"/>
        <end position="63"/>
    </location>
</feature>
<evidence type="ECO:0000256" key="3">
    <source>
        <dbReference type="ARBA" id="ARBA00022912"/>
    </source>
</evidence>
<keyword evidence="6" id="KW-0472">Membrane</keyword>
<dbReference type="InterPro" id="IPR000387">
    <property type="entry name" value="Tyr_Pase_dom"/>
</dbReference>
<feature type="compositionally biased region" description="Polar residues" evidence="5">
    <location>
        <begin position="808"/>
        <end position="823"/>
    </location>
</feature>
<dbReference type="InterPro" id="IPR050348">
    <property type="entry name" value="Protein-Tyr_Phosphatase"/>
</dbReference>
<dbReference type="PROSITE" id="PS50056">
    <property type="entry name" value="TYR_PHOSPHATASE_2"/>
    <property type="match status" value="2"/>
</dbReference>
<name>A0A8B6G834_MYTGA</name>
<dbReference type="EC" id="3.1.3.48" evidence="1"/>
<evidence type="ECO:0000313" key="9">
    <source>
        <dbReference type="EMBL" id="VDI60223.1"/>
    </source>
</evidence>
<dbReference type="FunFam" id="3.90.190.10:FF:000102">
    <property type="entry name" value="Receptor-type tyrosine-protein phosphatase"/>
    <property type="match status" value="1"/>
</dbReference>
<dbReference type="SMART" id="SM00404">
    <property type="entry name" value="PTPc_motif"/>
    <property type="match status" value="2"/>
</dbReference>
<dbReference type="SUPFAM" id="SSF52799">
    <property type="entry name" value="(Phosphotyrosine protein) phosphatases II"/>
    <property type="match status" value="2"/>
</dbReference>
<dbReference type="EMBL" id="UYJE01008022">
    <property type="protein sequence ID" value="VDI60223.1"/>
    <property type="molecule type" value="Genomic_DNA"/>
</dbReference>
<evidence type="ECO:0000313" key="10">
    <source>
        <dbReference type="Proteomes" id="UP000596742"/>
    </source>
</evidence>